<dbReference type="AlphaFoldDB" id="W0V5E6"/>
<dbReference type="eggNOG" id="ENOG50340FS">
    <property type="taxonomic scope" value="Bacteria"/>
</dbReference>
<dbReference type="EMBL" id="HG322949">
    <property type="protein sequence ID" value="CDG83106.1"/>
    <property type="molecule type" value="Genomic_DNA"/>
</dbReference>
<name>W0V5E6_9BURK</name>
<proteinExistence type="predicted"/>
<accession>W0V5E6</accession>
<evidence type="ECO:0000313" key="1">
    <source>
        <dbReference type="EMBL" id="CDG83106.1"/>
    </source>
</evidence>
<dbReference type="KEGG" id="jag:GJA_2475"/>
<dbReference type="OrthoDB" id="6932107at2"/>
<dbReference type="HOGENOM" id="CLU_583784_0_0_4"/>
<dbReference type="Proteomes" id="UP000027604">
    <property type="component" value="Chromosome I"/>
</dbReference>
<sequence>MTRETDEVTFERDLTELLTRFDRSLESDAPGPYIGEAAGAPNEHVTRVHLLDEFVELLGWKLGLGGDMAEEARLRNGTVTRMDYLGVASETNTPVLLIEAKAWDKPFITPRGTNTNYEFSSLIAQAINHWRNEGDRATSPATAEWHDYVEQVGGYVCGLLDRYEHELPRAVLTSGQWLVVFKRPIATFCREVPSATDIEVFRKVDFVRRASELYGLLSAATLRVELPFRIRAAQVLNYVAPEAVVDCFHALHLSYEASGSQLFSPRPRILVYPALVLRSNDGALLTVIEGAEPLELSYNRAVDDMNLALEPHLTQVANAAEALLRRVNEYLGRDVPTSSLDEFPGYPSNSGEVGVRRKLLVRRHPTALDHWLLITGTATHFLKLAPEVACRYHRWRECHADGEGGETGAISMPRTGKPRSFFIDEQPHHCAHQGIQDRREARCQIPLIDERVCCKACLFETLCWTSTRRPPLPCGR</sequence>
<evidence type="ECO:0000313" key="2">
    <source>
        <dbReference type="Proteomes" id="UP000027604"/>
    </source>
</evidence>
<gene>
    <name evidence="1" type="ORF">GJA_2475</name>
</gene>
<dbReference type="PATRIC" id="fig|1349767.4.peg.4218"/>
<reference evidence="1 2" key="1">
    <citation type="journal article" date="2015" name="Genome Announc.">
        <title>Genome Sequence of Mushroom Soft-Rot Pathogen Janthinobacterium agaricidamnosum.</title>
        <authorList>
            <person name="Graupner K."/>
            <person name="Lackner G."/>
            <person name="Hertweck C."/>
        </authorList>
    </citation>
    <scope>NUCLEOTIDE SEQUENCE [LARGE SCALE GENOMIC DNA]</scope>
    <source>
        <strain evidence="2">NBRC 102515 / DSM 9628</strain>
    </source>
</reference>
<keyword evidence="2" id="KW-1185">Reference proteome</keyword>
<dbReference type="RefSeq" id="WP_051780685.1">
    <property type="nucleotide sequence ID" value="NZ_BCTH01000032.1"/>
</dbReference>
<protein>
    <submittedName>
        <fullName evidence="1">Uncharacterized protein</fullName>
    </submittedName>
</protein>
<organism evidence="1 2">
    <name type="scientific">Janthinobacterium agaricidamnosum NBRC 102515 = DSM 9628</name>
    <dbReference type="NCBI Taxonomy" id="1349767"/>
    <lineage>
        <taxon>Bacteria</taxon>
        <taxon>Pseudomonadati</taxon>
        <taxon>Pseudomonadota</taxon>
        <taxon>Betaproteobacteria</taxon>
        <taxon>Burkholderiales</taxon>
        <taxon>Oxalobacteraceae</taxon>
        <taxon>Janthinobacterium</taxon>
    </lineage>
</organism>